<evidence type="ECO:0000256" key="5">
    <source>
        <dbReference type="SAM" id="Phobius"/>
    </source>
</evidence>
<dbReference type="InterPro" id="IPR002797">
    <property type="entry name" value="Polysacc_synth"/>
</dbReference>
<feature type="transmembrane region" description="Helical" evidence="5">
    <location>
        <begin position="85"/>
        <end position="106"/>
    </location>
</feature>
<organism evidence="6 7">
    <name type="scientific">Roseovarius rhodophyticola</name>
    <dbReference type="NCBI Taxonomy" id="3080827"/>
    <lineage>
        <taxon>Bacteria</taxon>
        <taxon>Pseudomonadati</taxon>
        <taxon>Pseudomonadota</taxon>
        <taxon>Alphaproteobacteria</taxon>
        <taxon>Rhodobacterales</taxon>
        <taxon>Roseobacteraceae</taxon>
        <taxon>Roseovarius</taxon>
    </lineage>
</organism>
<keyword evidence="4 5" id="KW-0472">Membrane</keyword>
<dbReference type="InterPro" id="IPR052556">
    <property type="entry name" value="PolySynth_Transporter"/>
</dbReference>
<accession>A0ABZ2THD4</accession>
<evidence type="ECO:0000256" key="2">
    <source>
        <dbReference type="ARBA" id="ARBA00022692"/>
    </source>
</evidence>
<protein>
    <submittedName>
        <fullName evidence="6">Oligosaccharide flippase family protein</fullName>
    </submittedName>
</protein>
<feature type="transmembrane region" description="Helical" evidence="5">
    <location>
        <begin position="12"/>
        <end position="34"/>
    </location>
</feature>
<gene>
    <name evidence="6" type="ORF">RZS32_014015</name>
</gene>
<feature type="transmembrane region" description="Helical" evidence="5">
    <location>
        <begin position="40"/>
        <end position="64"/>
    </location>
</feature>
<dbReference type="Pfam" id="PF01943">
    <property type="entry name" value="Polysacc_synt"/>
    <property type="match status" value="1"/>
</dbReference>
<keyword evidence="2 5" id="KW-0812">Transmembrane</keyword>
<dbReference type="Proteomes" id="UP001281305">
    <property type="component" value="Chromosome"/>
</dbReference>
<dbReference type="EMBL" id="CP146606">
    <property type="protein sequence ID" value="WYK17513.1"/>
    <property type="molecule type" value="Genomic_DNA"/>
</dbReference>
<comment type="subcellular location">
    <subcellularLocation>
        <location evidence="1">Membrane</location>
        <topology evidence="1">Multi-pass membrane protein</topology>
    </subcellularLocation>
</comment>
<evidence type="ECO:0000256" key="3">
    <source>
        <dbReference type="ARBA" id="ARBA00022989"/>
    </source>
</evidence>
<dbReference type="PANTHER" id="PTHR43424">
    <property type="entry name" value="LOCUS PUTATIVE PROTEIN 1-RELATED"/>
    <property type="match status" value="1"/>
</dbReference>
<name>A0ABZ2THD4_9RHOB</name>
<feature type="transmembrane region" description="Helical" evidence="5">
    <location>
        <begin position="170"/>
        <end position="190"/>
    </location>
</feature>
<evidence type="ECO:0000256" key="4">
    <source>
        <dbReference type="ARBA" id="ARBA00023136"/>
    </source>
</evidence>
<evidence type="ECO:0000256" key="1">
    <source>
        <dbReference type="ARBA" id="ARBA00004141"/>
    </source>
</evidence>
<proteinExistence type="predicted"/>
<reference evidence="6 7" key="1">
    <citation type="submission" date="2024-02" db="EMBL/GenBank/DDBJ databases">
        <title>Roseovarius strain W115 nov., isolated from a marine algae.</title>
        <authorList>
            <person name="Lee M.W."/>
            <person name="Lee J.K."/>
            <person name="Kim J.M."/>
            <person name="Choi D.G."/>
            <person name="Baek J.H."/>
            <person name="Bayburt H."/>
            <person name="Jung J.J."/>
            <person name="Han D.M."/>
            <person name="Jeon C.O."/>
        </authorList>
    </citation>
    <scope>NUCLEOTIDE SEQUENCE [LARGE SCALE GENOMIC DNA]</scope>
    <source>
        <strain evidence="6 7">W115</strain>
    </source>
</reference>
<keyword evidence="7" id="KW-1185">Reference proteome</keyword>
<sequence>MGKIAHGSLATFAVRLVGLGLGFLQTLILARLLGPESYGQLVAVVSVATLAGWIGVLGLNGLAVREVARLRLRDDGAAEKAFIRFAVLVTLAGALIAASLATYFVHDSLQGNAFWIALIAPTIALMLVFRGVAAGRNRLILSMAPLDVFRPAFFLVAISLLGIAGSVQRAIAFNAVAFVLALIVVTVLLWRSNTTRTKVTPPRAGLLKEALPFFFQASSSLYNLK</sequence>
<evidence type="ECO:0000313" key="7">
    <source>
        <dbReference type="Proteomes" id="UP001281305"/>
    </source>
</evidence>
<evidence type="ECO:0000313" key="6">
    <source>
        <dbReference type="EMBL" id="WYK17513.1"/>
    </source>
</evidence>
<keyword evidence="3 5" id="KW-1133">Transmembrane helix</keyword>
<dbReference type="RefSeq" id="WP_339106681.1">
    <property type="nucleotide sequence ID" value="NZ_CP146606.1"/>
</dbReference>
<feature type="transmembrane region" description="Helical" evidence="5">
    <location>
        <begin position="112"/>
        <end position="132"/>
    </location>
</feature>
<feature type="transmembrane region" description="Helical" evidence="5">
    <location>
        <begin position="144"/>
        <end position="164"/>
    </location>
</feature>
<dbReference type="PANTHER" id="PTHR43424:SF1">
    <property type="entry name" value="LOCUS PUTATIVE PROTEIN 1-RELATED"/>
    <property type="match status" value="1"/>
</dbReference>